<dbReference type="UniPathway" id="UPA00143"/>
<dbReference type="SUPFAM" id="SSF57850">
    <property type="entry name" value="RING/U-box"/>
    <property type="match status" value="1"/>
</dbReference>
<feature type="compositionally biased region" description="Low complexity" evidence="18">
    <location>
        <begin position="515"/>
        <end position="524"/>
    </location>
</feature>
<dbReference type="GO" id="GO:0006301">
    <property type="term" value="P:DNA damage tolerance"/>
    <property type="evidence" value="ECO:0007669"/>
    <property type="project" value="InterPro"/>
</dbReference>
<dbReference type="InterPro" id="IPR001841">
    <property type="entry name" value="Znf_RING"/>
</dbReference>
<dbReference type="GO" id="GO:0061630">
    <property type="term" value="F:ubiquitin protein ligase activity"/>
    <property type="evidence" value="ECO:0007669"/>
    <property type="project" value="UniProtKB-UniRule"/>
</dbReference>
<dbReference type="STRING" id="1047168.A0A0F4G8L9"/>
<dbReference type="GO" id="GO:0006281">
    <property type="term" value="P:DNA repair"/>
    <property type="evidence" value="ECO:0007669"/>
    <property type="project" value="UniProtKB-KW"/>
</dbReference>
<keyword evidence="7 17" id="KW-0808">Transferase</keyword>
<dbReference type="GO" id="GO:0006513">
    <property type="term" value="P:protein monoubiquitination"/>
    <property type="evidence" value="ECO:0007669"/>
    <property type="project" value="InterPro"/>
</dbReference>
<name>A0A0F4G8L9_9PEZI</name>
<comment type="pathway">
    <text evidence="3 17">Protein modification; protein ubiquitination.</text>
</comment>
<dbReference type="InterPro" id="IPR039577">
    <property type="entry name" value="Rad18"/>
</dbReference>
<dbReference type="PROSITE" id="PS50800">
    <property type="entry name" value="SAP"/>
    <property type="match status" value="1"/>
</dbReference>
<dbReference type="PANTHER" id="PTHR14134">
    <property type="entry name" value="E3 UBIQUITIN-PROTEIN LIGASE RAD18"/>
    <property type="match status" value="1"/>
</dbReference>
<comment type="function">
    <text evidence="17">E3 RING-finger protein, member of the UBC2/RAD6 epistasis group. Associates to the E2 ubiquitin conjugating enzyme UBC2/RAD6 to form the UBC2-RAD18 ubiquitin ligase complex involved in postreplicative repair (PRR) of damaged DNA.</text>
</comment>
<dbReference type="EC" id="2.3.2.27" evidence="5 17"/>
<keyword evidence="11 17" id="KW-0833">Ubl conjugation pathway</keyword>
<evidence type="ECO:0000256" key="6">
    <source>
        <dbReference type="ARBA" id="ARBA00015551"/>
    </source>
</evidence>
<evidence type="ECO:0000256" key="3">
    <source>
        <dbReference type="ARBA" id="ARBA00004906"/>
    </source>
</evidence>
<evidence type="ECO:0000256" key="18">
    <source>
        <dbReference type="SAM" id="MobiDB-lite"/>
    </source>
</evidence>
<keyword evidence="14 17" id="KW-0234">DNA repair</keyword>
<dbReference type="SMART" id="SM00184">
    <property type="entry name" value="RING"/>
    <property type="match status" value="1"/>
</dbReference>
<evidence type="ECO:0000256" key="17">
    <source>
        <dbReference type="RuleBase" id="RU368093"/>
    </source>
</evidence>
<dbReference type="EMBL" id="LAFY01005795">
    <property type="protein sequence ID" value="KJX92575.1"/>
    <property type="molecule type" value="Genomic_DNA"/>
</dbReference>
<comment type="subunit">
    <text evidence="17">Interacts with E2 UBC2, forming a complex with ubiquitin ligase activity.</text>
</comment>
<dbReference type="NCBIfam" id="TIGR00599">
    <property type="entry name" value="rad18"/>
    <property type="match status" value="1"/>
</dbReference>
<comment type="subcellular location">
    <subcellularLocation>
        <location evidence="2 17">Nucleus</location>
    </subcellularLocation>
</comment>
<dbReference type="PROSITE" id="PS50089">
    <property type="entry name" value="ZF_RING_2"/>
    <property type="match status" value="1"/>
</dbReference>
<evidence type="ECO:0000256" key="16">
    <source>
        <dbReference type="PROSITE-ProRule" id="PRU00175"/>
    </source>
</evidence>
<keyword evidence="10 16" id="KW-0863">Zinc-finger</keyword>
<comment type="similarity">
    <text evidence="4 17">Belongs to the RAD18 family.</text>
</comment>
<feature type="domain" description="RING-type" evidence="19">
    <location>
        <begin position="30"/>
        <end position="68"/>
    </location>
</feature>
<protein>
    <recommendedName>
        <fullName evidence="6 17">Postreplication repair E3 ubiquitin-protein ligase RAD18</fullName>
        <ecNumber evidence="5 17">2.3.2.27</ecNumber>
    </recommendedName>
    <alternativeName>
        <fullName evidence="17">RING-type E3 ubiquitin transferase RAD18</fullName>
    </alternativeName>
</protein>
<dbReference type="SMART" id="SM00513">
    <property type="entry name" value="SAP"/>
    <property type="match status" value="1"/>
</dbReference>
<dbReference type="AlphaFoldDB" id="A0A0F4G8L9"/>
<dbReference type="GO" id="GO:0005634">
    <property type="term" value="C:nucleus"/>
    <property type="evidence" value="ECO:0007669"/>
    <property type="project" value="UniProtKB-SubCell"/>
</dbReference>
<feature type="region of interest" description="Disordered" evidence="18">
    <location>
        <begin position="100"/>
        <end position="172"/>
    </location>
</feature>
<dbReference type="GO" id="GO:0008270">
    <property type="term" value="F:zinc ion binding"/>
    <property type="evidence" value="ECO:0007669"/>
    <property type="project" value="UniProtKB-KW"/>
</dbReference>
<dbReference type="InterPro" id="IPR017907">
    <property type="entry name" value="Znf_RING_CS"/>
</dbReference>
<dbReference type="GO" id="GO:0003697">
    <property type="term" value="F:single-stranded DNA binding"/>
    <property type="evidence" value="ECO:0007669"/>
    <property type="project" value="UniProtKB-UniRule"/>
</dbReference>
<evidence type="ECO:0000259" key="20">
    <source>
        <dbReference type="PROSITE" id="PS50800"/>
    </source>
</evidence>
<dbReference type="InterPro" id="IPR004580">
    <property type="entry name" value="Rad18_fungi"/>
</dbReference>
<dbReference type="InterPro" id="IPR013083">
    <property type="entry name" value="Znf_RING/FYVE/PHD"/>
</dbReference>
<evidence type="ECO:0000256" key="4">
    <source>
        <dbReference type="ARBA" id="ARBA00009506"/>
    </source>
</evidence>
<evidence type="ECO:0000313" key="21">
    <source>
        <dbReference type="EMBL" id="KJX92575.1"/>
    </source>
</evidence>
<dbReference type="PROSITE" id="PS00518">
    <property type="entry name" value="ZF_RING_1"/>
    <property type="match status" value="1"/>
</dbReference>
<accession>A0A0F4G8L9</accession>
<dbReference type="Pfam" id="PF13923">
    <property type="entry name" value="zf-C3HC4_2"/>
    <property type="match status" value="1"/>
</dbReference>
<evidence type="ECO:0000256" key="8">
    <source>
        <dbReference type="ARBA" id="ARBA00022723"/>
    </source>
</evidence>
<comment type="catalytic activity">
    <reaction evidence="1 17">
        <text>S-ubiquitinyl-[E2 ubiquitin-conjugating enzyme]-L-cysteine + [acceptor protein]-L-lysine = [E2 ubiquitin-conjugating enzyme]-L-cysteine + N(6)-ubiquitinyl-[acceptor protein]-L-lysine.</text>
        <dbReference type="EC" id="2.3.2.27"/>
    </reaction>
</comment>
<dbReference type="GO" id="GO:0097505">
    <property type="term" value="C:Rad6-Rad18 complex"/>
    <property type="evidence" value="ECO:0007669"/>
    <property type="project" value="TreeGrafter"/>
</dbReference>
<feature type="domain" description="SAP" evidence="20">
    <location>
        <begin position="240"/>
        <end position="274"/>
    </location>
</feature>
<dbReference type="OrthoDB" id="9049620at2759"/>
<evidence type="ECO:0000256" key="11">
    <source>
        <dbReference type="ARBA" id="ARBA00022786"/>
    </source>
</evidence>
<keyword evidence="12 17" id="KW-0862">Zinc</keyword>
<proteinExistence type="inferred from homology"/>
<evidence type="ECO:0000256" key="5">
    <source>
        <dbReference type="ARBA" id="ARBA00012483"/>
    </source>
</evidence>
<evidence type="ECO:0000256" key="2">
    <source>
        <dbReference type="ARBA" id="ARBA00004123"/>
    </source>
</evidence>
<evidence type="ECO:0000256" key="12">
    <source>
        <dbReference type="ARBA" id="ARBA00022833"/>
    </source>
</evidence>
<evidence type="ECO:0000259" key="19">
    <source>
        <dbReference type="PROSITE" id="PS50089"/>
    </source>
</evidence>
<gene>
    <name evidence="21" type="ORF">TI39_contig5840g00002</name>
</gene>
<comment type="caution">
    <text evidence="21">The sequence shown here is derived from an EMBL/GenBank/DDBJ whole genome shotgun (WGS) entry which is preliminary data.</text>
</comment>
<reference evidence="21 22" key="1">
    <citation type="submission" date="2015-03" db="EMBL/GenBank/DDBJ databases">
        <title>RNA-seq based gene annotation and comparative genomics of four Zymoseptoria species reveal species-specific pathogenicity related genes and transposable element activity.</title>
        <authorList>
            <person name="Grandaubert J."/>
            <person name="Bhattacharyya A."/>
            <person name="Stukenbrock E.H."/>
        </authorList>
    </citation>
    <scope>NUCLEOTIDE SEQUENCE [LARGE SCALE GENOMIC DNA]</scope>
    <source>
        <strain evidence="21 22">Zb18110</strain>
    </source>
</reference>
<evidence type="ECO:0000256" key="14">
    <source>
        <dbReference type="ARBA" id="ARBA00023204"/>
    </source>
</evidence>
<keyword evidence="13 17" id="KW-0238">DNA-binding</keyword>
<evidence type="ECO:0000256" key="13">
    <source>
        <dbReference type="ARBA" id="ARBA00023125"/>
    </source>
</evidence>
<keyword evidence="15 17" id="KW-0539">Nucleus</keyword>
<feature type="compositionally biased region" description="Polar residues" evidence="18">
    <location>
        <begin position="465"/>
        <end position="481"/>
    </location>
</feature>
<evidence type="ECO:0000256" key="10">
    <source>
        <dbReference type="ARBA" id="ARBA00022771"/>
    </source>
</evidence>
<dbReference type="FunFam" id="3.30.40.10:FF:000172">
    <property type="entry name" value="E3 ubiquitin-protein ligase RAD18"/>
    <property type="match status" value="1"/>
</dbReference>
<sequence>MDDGYDVPDATDWLETPLKDFASLETALHCQICKEFYDTPMITSCNHTFCSKCIRTSLSADGKCPACRSPDQASKLRNNWAVQEVVSTFITARPAALQVARKTQEEEGQKKSGKRKRPVVLGSADLVEVEGPARATRSKSRRIAASQESHTEAIEIEDSEDGEEDYRPDTPPDDVLVACPLECGKRMKAEEVFVHLDKCEDEKKQRNKKASQPSVKAFGSTRPPSSQDTRPQDRINELNYSMLKETALTKKLKDAGIPSWGARQGMISRHREWVNIWNANCDSTRPRTKRELLHDLDVWERTQGGKAPTAQGLSSSIMRKDFDGDAYSKRHHDEFSRLIADAKRKKAVPAPDPAVPKGIDESEMSVDGNADAQQVSTPLHRPNGETDAGTDDDVSMPYADDPEAPSAVRKKVQIVDLDPSSEPISNADFPNARAMPTTSQSKSPRPQEEPPSIFNAKVEPPGQSRFESNPTFEAPSSSQPSAHRLEHRSSQDEHSMRTHSRAIPTHLQMKETKKVPMVQVPVQPLSDLDGGSTSMGS</sequence>
<feature type="region of interest" description="Disordered" evidence="18">
    <location>
        <begin position="200"/>
        <end position="234"/>
    </location>
</feature>
<dbReference type="PANTHER" id="PTHR14134:SF2">
    <property type="entry name" value="E3 UBIQUITIN-PROTEIN LIGASE RAD18"/>
    <property type="match status" value="1"/>
</dbReference>
<evidence type="ECO:0000256" key="7">
    <source>
        <dbReference type="ARBA" id="ARBA00022679"/>
    </source>
</evidence>
<evidence type="ECO:0000313" key="22">
    <source>
        <dbReference type="Proteomes" id="UP000033647"/>
    </source>
</evidence>
<dbReference type="Gene3D" id="3.30.40.10">
    <property type="entry name" value="Zinc/RING finger domain, C3HC4 (zinc finger)"/>
    <property type="match status" value="1"/>
</dbReference>
<feature type="compositionally biased region" description="Acidic residues" evidence="18">
    <location>
        <begin position="154"/>
        <end position="164"/>
    </location>
</feature>
<dbReference type="InterPro" id="IPR003034">
    <property type="entry name" value="SAP_dom"/>
</dbReference>
<keyword evidence="8 17" id="KW-0479">Metal-binding</keyword>
<evidence type="ECO:0000256" key="1">
    <source>
        <dbReference type="ARBA" id="ARBA00000900"/>
    </source>
</evidence>
<keyword evidence="9 17" id="KW-0227">DNA damage</keyword>
<evidence type="ECO:0000256" key="9">
    <source>
        <dbReference type="ARBA" id="ARBA00022763"/>
    </source>
</evidence>
<feature type="compositionally biased region" description="Basic and acidic residues" evidence="18">
    <location>
        <begin position="483"/>
        <end position="496"/>
    </location>
</feature>
<evidence type="ECO:0000256" key="15">
    <source>
        <dbReference type="ARBA" id="ARBA00023242"/>
    </source>
</evidence>
<organism evidence="21 22">
    <name type="scientific">Zymoseptoria brevis</name>
    <dbReference type="NCBI Taxonomy" id="1047168"/>
    <lineage>
        <taxon>Eukaryota</taxon>
        <taxon>Fungi</taxon>
        <taxon>Dikarya</taxon>
        <taxon>Ascomycota</taxon>
        <taxon>Pezizomycotina</taxon>
        <taxon>Dothideomycetes</taxon>
        <taxon>Dothideomycetidae</taxon>
        <taxon>Mycosphaerellales</taxon>
        <taxon>Mycosphaerellaceae</taxon>
        <taxon>Zymoseptoria</taxon>
    </lineage>
</organism>
<feature type="region of interest" description="Disordered" evidence="18">
    <location>
        <begin position="342"/>
        <end position="537"/>
    </location>
</feature>
<dbReference type="Proteomes" id="UP000033647">
    <property type="component" value="Unassembled WGS sequence"/>
</dbReference>
<keyword evidence="22" id="KW-1185">Reference proteome</keyword>